<keyword evidence="2" id="KW-0040">ANK repeat</keyword>
<dbReference type="Proteomes" id="UP001190700">
    <property type="component" value="Unassembled WGS sequence"/>
</dbReference>
<dbReference type="InterPro" id="IPR036770">
    <property type="entry name" value="Ankyrin_rpt-contain_sf"/>
</dbReference>
<dbReference type="InterPro" id="IPR002110">
    <property type="entry name" value="Ankyrin_rpt"/>
</dbReference>
<evidence type="ECO:0000256" key="1">
    <source>
        <dbReference type="ARBA" id="ARBA00022737"/>
    </source>
</evidence>
<dbReference type="PANTHER" id="PTHR24171">
    <property type="entry name" value="ANKYRIN REPEAT DOMAIN-CONTAINING PROTEIN 39-RELATED"/>
    <property type="match status" value="1"/>
</dbReference>
<comment type="caution">
    <text evidence="3">The sequence shown here is derived from an EMBL/GenBank/DDBJ whole genome shotgun (WGS) entry which is preliminary data.</text>
</comment>
<reference evidence="3 4" key="1">
    <citation type="journal article" date="2015" name="Genome Biol. Evol.">
        <title>Comparative Genomics of a Bacterivorous Green Alga Reveals Evolutionary Causalities and Consequences of Phago-Mixotrophic Mode of Nutrition.</title>
        <authorList>
            <person name="Burns J.A."/>
            <person name="Paasch A."/>
            <person name="Narechania A."/>
            <person name="Kim E."/>
        </authorList>
    </citation>
    <scope>NUCLEOTIDE SEQUENCE [LARGE SCALE GENOMIC DNA]</scope>
    <source>
        <strain evidence="3 4">PLY_AMNH</strain>
    </source>
</reference>
<dbReference type="Gene3D" id="1.25.40.20">
    <property type="entry name" value="Ankyrin repeat-containing domain"/>
    <property type="match status" value="1"/>
</dbReference>
<dbReference type="GO" id="GO:0004842">
    <property type="term" value="F:ubiquitin-protein transferase activity"/>
    <property type="evidence" value="ECO:0007669"/>
    <property type="project" value="TreeGrafter"/>
</dbReference>
<evidence type="ECO:0000313" key="3">
    <source>
        <dbReference type="EMBL" id="KAK3268085.1"/>
    </source>
</evidence>
<sequence>VPWPSVASFLRGAFALLYGYDVICLPGDALPLLYGHAAAPGFRPLAACDVAMHAQVVENLIAAGADPNLQDPSGRTPLVMAEFCGFVARALLDGGADPQLPDARGMTPMRRALENRDGLVIRPLLEAGVHPGDQAAQSLESLKFLELRAFALSRNVEIPSDITKPGLVEIICSQLYS</sequence>
<keyword evidence="4" id="KW-1185">Reference proteome</keyword>
<organism evidence="3 4">
    <name type="scientific">Cymbomonas tetramitiformis</name>
    <dbReference type="NCBI Taxonomy" id="36881"/>
    <lineage>
        <taxon>Eukaryota</taxon>
        <taxon>Viridiplantae</taxon>
        <taxon>Chlorophyta</taxon>
        <taxon>Pyramimonadophyceae</taxon>
        <taxon>Pyramimonadales</taxon>
        <taxon>Pyramimonadaceae</taxon>
        <taxon>Cymbomonas</taxon>
    </lineage>
</organism>
<protein>
    <recommendedName>
        <fullName evidence="5">Ankyrin repeat protein</fullName>
    </recommendedName>
</protein>
<accession>A0AAE0L1B3</accession>
<dbReference type="EMBL" id="LGRX02012028">
    <property type="protein sequence ID" value="KAK3268085.1"/>
    <property type="molecule type" value="Genomic_DNA"/>
</dbReference>
<dbReference type="AlphaFoldDB" id="A0AAE0L1B3"/>
<dbReference type="GO" id="GO:0085020">
    <property type="term" value="P:protein K6-linked ubiquitination"/>
    <property type="evidence" value="ECO:0007669"/>
    <property type="project" value="TreeGrafter"/>
</dbReference>
<feature type="non-terminal residue" evidence="3">
    <location>
        <position position="1"/>
    </location>
</feature>
<proteinExistence type="predicted"/>
<dbReference type="SUPFAM" id="SSF48403">
    <property type="entry name" value="Ankyrin repeat"/>
    <property type="match status" value="1"/>
</dbReference>
<evidence type="ECO:0000313" key="4">
    <source>
        <dbReference type="Proteomes" id="UP001190700"/>
    </source>
</evidence>
<keyword evidence="1" id="KW-0677">Repeat</keyword>
<evidence type="ECO:0008006" key="5">
    <source>
        <dbReference type="Google" id="ProtNLM"/>
    </source>
</evidence>
<name>A0AAE0L1B3_9CHLO</name>
<evidence type="ECO:0000256" key="2">
    <source>
        <dbReference type="ARBA" id="ARBA00023043"/>
    </source>
</evidence>
<dbReference type="PANTHER" id="PTHR24171:SF8">
    <property type="entry name" value="BRCA1-ASSOCIATED RING DOMAIN PROTEIN 1"/>
    <property type="match status" value="1"/>
</dbReference>
<gene>
    <name evidence="3" type="ORF">CYMTET_23390</name>
</gene>
<dbReference type="Pfam" id="PF12796">
    <property type="entry name" value="Ank_2"/>
    <property type="match status" value="1"/>
</dbReference>